<dbReference type="GO" id="GO:0005886">
    <property type="term" value="C:plasma membrane"/>
    <property type="evidence" value="ECO:0007669"/>
    <property type="project" value="UniProtKB-SubCell"/>
</dbReference>
<evidence type="ECO:0000256" key="4">
    <source>
        <dbReference type="ARBA" id="ARBA00022475"/>
    </source>
</evidence>
<evidence type="ECO:0000313" key="13">
    <source>
        <dbReference type="Proteomes" id="UP000298642"/>
    </source>
</evidence>
<evidence type="ECO:0000256" key="6">
    <source>
        <dbReference type="ARBA" id="ARBA00022927"/>
    </source>
</evidence>
<evidence type="ECO:0000256" key="11">
    <source>
        <dbReference type="SAM" id="Phobius"/>
    </source>
</evidence>
<comment type="subcellular location">
    <subcellularLocation>
        <location evidence="1">Cell membrane</location>
        <topology evidence="1">Single-pass membrane protein</topology>
    </subcellularLocation>
</comment>
<evidence type="ECO:0000313" key="12">
    <source>
        <dbReference type="EMBL" id="QCI60859.1"/>
    </source>
</evidence>
<evidence type="ECO:0000256" key="10">
    <source>
        <dbReference type="SAM" id="MobiDB-lite"/>
    </source>
</evidence>
<dbReference type="PANTHER" id="PTHR33909:SF1">
    <property type="entry name" value="SEC TRANSLOCON ACCESSORY COMPLEX SUBUNIT YAJC"/>
    <property type="match status" value="1"/>
</dbReference>
<dbReference type="AlphaFoldDB" id="A0A4D7ANJ5"/>
<gene>
    <name evidence="12" type="primary">yajC</name>
    <name evidence="12" type="ORF">EIO64_17955</name>
</gene>
<keyword evidence="7 11" id="KW-1133">Transmembrane helix</keyword>
<dbReference type="GO" id="GO:0015031">
    <property type="term" value="P:protein transport"/>
    <property type="evidence" value="ECO:0007669"/>
    <property type="project" value="UniProtKB-KW"/>
</dbReference>
<evidence type="ECO:0000256" key="2">
    <source>
        <dbReference type="ARBA" id="ARBA00006742"/>
    </source>
</evidence>
<evidence type="ECO:0000256" key="3">
    <source>
        <dbReference type="ARBA" id="ARBA00022448"/>
    </source>
</evidence>
<dbReference type="RefSeq" id="WP_021748962.1">
    <property type="nucleotide sequence ID" value="NZ_CAUWCU010000022.1"/>
</dbReference>
<dbReference type="KEGG" id="obj:EIO64_17955"/>
<dbReference type="InterPro" id="IPR003849">
    <property type="entry name" value="Preprotein_translocase_YajC"/>
</dbReference>
<evidence type="ECO:0000256" key="8">
    <source>
        <dbReference type="ARBA" id="ARBA00023010"/>
    </source>
</evidence>
<feature type="region of interest" description="Disordered" evidence="10">
    <location>
        <begin position="81"/>
        <end position="129"/>
    </location>
</feature>
<evidence type="ECO:0000256" key="7">
    <source>
        <dbReference type="ARBA" id="ARBA00022989"/>
    </source>
</evidence>
<feature type="compositionally biased region" description="Basic and acidic residues" evidence="10">
    <location>
        <begin position="91"/>
        <end position="110"/>
    </location>
</feature>
<dbReference type="Proteomes" id="UP000298642">
    <property type="component" value="Chromosome"/>
</dbReference>
<accession>A0A4D7ANJ5</accession>
<keyword evidence="13" id="KW-1185">Reference proteome</keyword>
<keyword evidence="4" id="KW-1003">Cell membrane</keyword>
<keyword evidence="8" id="KW-0811">Translocation</keyword>
<dbReference type="PANTHER" id="PTHR33909">
    <property type="entry name" value="SEC TRANSLOCON ACCESSORY COMPLEX SUBUNIT YAJC"/>
    <property type="match status" value="1"/>
</dbReference>
<organism evidence="12 13">
    <name type="scientific">Dysosmobacter welbionis</name>
    <dbReference type="NCBI Taxonomy" id="2093857"/>
    <lineage>
        <taxon>Bacteria</taxon>
        <taxon>Bacillati</taxon>
        <taxon>Bacillota</taxon>
        <taxon>Clostridia</taxon>
        <taxon>Eubacteriales</taxon>
        <taxon>Oscillospiraceae</taxon>
        <taxon>Dysosmobacter</taxon>
    </lineage>
</organism>
<evidence type="ECO:0000256" key="5">
    <source>
        <dbReference type="ARBA" id="ARBA00022692"/>
    </source>
</evidence>
<comment type="similarity">
    <text evidence="2">Belongs to the YajC family.</text>
</comment>
<dbReference type="EMBL" id="CP034413">
    <property type="protein sequence ID" value="QCI60859.1"/>
    <property type="molecule type" value="Genomic_DNA"/>
</dbReference>
<sequence length="129" mass="14395">MEGASSSIIMLVVLIAVFYFMLIRPENKRKKKAQEMRDSLKKGDTITTIGGIVGKIVMVKPDTIVIETSDDRVRMELTKWAVSTTGVQSSGEEKSSKEEKKEDEVKKTEEIPEAPAEETDASSEEEKKD</sequence>
<dbReference type="NCBIfam" id="TIGR00739">
    <property type="entry name" value="yajC"/>
    <property type="match status" value="1"/>
</dbReference>
<feature type="transmembrane region" description="Helical" evidence="11">
    <location>
        <begin position="6"/>
        <end position="23"/>
    </location>
</feature>
<keyword evidence="3" id="KW-0813">Transport</keyword>
<dbReference type="PRINTS" id="PR01853">
    <property type="entry name" value="YAJCTRNLCASE"/>
</dbReference>
<keyword evidence="9 11" id="KW-0472">Membrane</keyword>
<name>A0A4D7ANJ5_9FIRM</name>
<keyword evidence="5 11" id="KW-0812">Transmembrane</keyword>
<dbReference type="Pfam" id="PF02699">
    <property type="entry name" value="YajC"/>
    <property type="match status" value="1"/>
</dbReference>
<dbReference type="GeneID" id="89521050"/>
<reference evidence="13" key="1">
    <citation type="submission" date="2018-12" db="EMBL/GenBank/DDBJ databases">
        <title>Dusodibacter welbiota gen. nov., sp. nov., isolated from human faeces and emended description of the Oscillibacter genus.</title>
        <authorList>
            <person name="Le Roy T."/>
            <person name="Van der Smissen P."/>
            <person name="Delzenne N."/>
            <person name="Muccioli G."/>
            <person name="Collet J.F."/>
            <person name="Cani P.D."/>
        </authorList>
    </citation>
    <scope>NUCLEOTIDE SEQUENCE [LARGE SCALE GENOMIC DNA]</scope>
    <source>
        <strain evidence="13">J115</strain>
    </source>
</reference>
<evidence type="ECO:0000256" key="1">
    <source>
        <dbReference type="ARBA" id="ARBA00004162"/>
    </source>
</evidence>
<evidence type="ECO:0000256" key="9">
    <source>
        <dbReference type="ARBA" id="ARBA00023136"/>
    </source>
</evidence>
<keyword evidence="6" id="KW-0653">Protein transport</keyword>
<feature type="compositionally biased region" description="Acidic residues" evidence="10">
    <location>
        <begin position="111"/>
        <end position="123"/>
    </location>
</feature>
<proteinExistence type="inferred from homology"/>
<dbReference type="SMART" id="SM01323">
    <property type="entry name" value="YajC"/>
    <property type="match status" value="1"/>
</dbReference>
<protein>
    <submittedName>
        <fullName evidence="12">Preprotein translocase subunit YajC</fullName>
    </submittedName>
</protein>